<evidence type="ECO:0000313" key="2">
    <source>
        <dbReference type="EMBL" id="ODN71781.1"/>
    </source>
</evidence>
<dbReference type="AlphaFoldDB" id="A0A1E3H8F8"/>
<dbReference type="Proteomes" id="UP000094622">
    <property type="component" value="Unassembled WGS sequence"/>
</dbReference>
<evidence type="ECO:0000313" key="3">
    <source>
        <dbReference type="Proteomes" id="UP000094622"/>
    </source>
</evidence>
<dbReference type="EMBL" id="MCRJ01000014">
    <property type="protein sequence ID" value="ODN71781.1"/>
    <property type="molecule type" value="Genomic_DNA"/>
</dbReference>
<accession>A0A1E3H8F8</accession>
<comment type="caution">
    <text evidence="2">The sequence shown here is derived from an EMBL/GenBank/DDBJ whole genome shotgun (WGS) entry which is preliminary data.</text>
</comment>
<dbReference type="Pfam" id="PF14339">
    <property type="entry name" value="DUF4394"/>
    <property type="match status" value="1"/>
</dbReference>
<feature type="domain" description="DUF4394" evidence="1">
    <location>
        <begin position="4"/>
        <end position="133"/>
    </location>
</feature>
<reference evidence="2 3" key="1">
    <citation type="submission" date="2016-07" db="EMBL/GenBank/DDBJ databases">
        <title>Draft Genome Sequence of Methylobrevis pamukkalensis PK2.</title>
        <authorList>
            <person name="Vasilenko O.V."/>
            <person name="Doronina N.V."/>
            <person name="Shmareva M.N."/>
            <person name="Tarlachkov S.V."/>
            <person name="Mustakhimov I."/>
            <person name="Trotsenko Y.A."/>
        </authorList>
    </citation>
    <scope>NUCLEOTIDE SEQUENCE [LARGE SCALE GENOMIC DNA]</scope>
    <source>
        <strain evidence="2 3">PK2</strain>
    </source>
</reference>
<gene>
    <name evidence="2" type="ORF">A6302_00924</name>
</gene>
<protein>
    <recommendedName>
        <fullName evidence="1">DUF4394 domain-containing protein</fullName>
    </recommendedName>
</protein>
<keyword evidence="3" id="KW-1185">Reference proteome</keyword>
<evidence type="ECO:0000259" key="1">
    <source>
        <dbReference type="Pfam" id="PF14339"/>
    </source>
</evidence>
<dbReference type="PATRIC" id="fig|1439726.3.peg.966"/>
<name>A0A1E3H8F8_9HYPH</name>
<proteinExistence type="predicted"/>
<organism evidence="2 3">
    <name type="scientific">Methylobrevis pamukkalensis</name>
    <dbReference type="NCBI Taxonomy" id="1439726"/>
    <lineage>
        <taxon>Bacteria</taxon>
        <taxon>Pseudomonadati</taxon>
        <taxon>Pseudomonadota</taxon>
        <taxon>Alphaproteobacteria</taxon>
        <taxon>Hyphomicrobiales</taxon>
        <taxon>Pleomorphomonadaceae</taxon>
        <taxon>Methylobrevis</taxon>
    </lineage>
</organism>
<dbReference type="InterPro" id="IPR025507">
    <property type="entry name" value="DUF4394"/>
</dbReference>
<sequence>MVDTDAKKVTGTTFVSGVEGRLLGIDVRPADGMLYGLFADGTVATIDPMTGVATKVDMLKMVPPADAVVTVDFNPAADALRVMGSDGTNLRTKITGGAVTEDGRHAFAEGDMHAGETAMIIAGAYTNSYAAPRRPRSTTSTARSAA</sequence>